<keyword evidence="4 9" id="KW-0418">Kinase</keyword>
<dbReference type="CDD" id="cd14014">
    <property type="entry name" value="STKc_PknB_like"/>
    <property type="match status" value="1"/>
</dbReference>
<evidence type="ECO:0000313" key="10">
    <source>
        <dbReference type="Proteomes" id="UP000509345"/>
    </source>
</evidence>
<keyword evidence="3" id="KW-0547">Nucleotide-binding</keyword>
<feature type="domain" description="Protein kinase" evidence="7">
    <location>
        <begin position="8"/>
        <end position="276"/>
    </location>
</feature>
<dbReference type="InterPro" id="IPR008271">
    <property type="entry name" value="Ser/Thr_kinase_AS"/>
</dbReference>
<dbReference type="InterPro" id="IPR000719">
    <property type="entry name" value="Prot_kinase_dom"/>
</dbReference>
<feature type="compositionally biased region" description="Pro residues" evidence="6">
    <location>
        <begin position="353"/>
        <end position="370"/>
    </location>
</feature>
<dbReference type="PANTHER" id="PTHR43671">
    <property type="entry name" value="SERINE/THREONINE-PROTEIN KINASE NEK"/>
    <property type="match status" value="1"/>
</dbReference>
<evidence type="ECO:0000313" key="11">
    <source>
        <dbReference type="Proteomes" id="UP001456562"/>
    </source>
</evidence>
<name>A0A7H8MLE3_STRMI</name>
<feature type="region of interest" description="Disordered" evidence="6">
    <location>
        <begin position="302"/>
        <end position="485"/>
    </location>
</feature>
<sequence length="556" mass="60033">MRPVGSKYLLEEPLGRGATGTVWRARQRETAGAEAAVAGQPGETVAIKVLKEELANDADVVMRFLRERSVLLRLTHPNIVRTRDLVVEGDLLALVMDLIDGPDLHRYLRSNGPLTPVAASLLTAQIADALAASHADGVVHRDLKPANVLLDERDGGMTPMLTDFGIARLADSPGLTRTHEFVGTPAYVAPESAEGRPQTSAVDIYGAGILLYELVTGRPPFAGGTALEVLHRHLSEEPRRPSTVPEPLWTVIERCLSKDPDRRPSAENLARALRTVASGIGVHANSAQIAAAEGVGALLAPDPAPTAVPETPGAADPTQVLPSNAGSYDPAAATSVLQQTSGPGGGHADPTAVMPPVPQRPDGPPQPDGPHPWQSQLQAARDRNEQTQVQYLDPSQDPLRRRPQRQAPQQPPQRQQQPPQHRQQPLQQQYPPQQQQQHQPQRYQAPPQPQRQQYAPPQPQQPQQPAPRQPREPRPPRQRSSNPMRIPGLGCLKGCLFTVVLLVIAGWLIWELTPLQDWVAQGKGYWEAIGDAIGTVTDWISKIGETTGESGGTGGA</sequence>
<evidence type="ECO:0000313" key="8">
    <source>
        <dbReference type="EMBL" id="MER0426732.1"/>
    </source>
</evidence>
<dbReference type="Proteomes" id="UP001456562">
    <property type="component" value="Unassembled WGS sequence"/>
</dbReference>
<evidence type="ECO:0000256" key="3">
    <source>
        <dbReference type="ARBA" id="ARBA00022741"/>
    </source>
</evidence>
<dbReference type="RefSeq" id="WP_031125236.1">
    <property type="nucleotide sequence ID" value="NZ_CP054926.1"/>
</dbReference>
<evidence type="ECO:0000256" key="6">
    <source>
        <dbReference type="SAM" id="MobiDB-lite"/>
    </source>
</evidence>
<evidence type="ECO:0000313" key="9">
    <source>
        <dbReference type="EMBL" id="QKW43319.1"/>
    </source>
</evidence>
<evidence type="ECO:0000256" key="5">
    <source>
        <dbReference type="ARBA" id="ARBA00022840"/>
    </source>
</evidence>
<organism evidence="9 10">
    <name type="scientific">Streptomyces microflavus</name>
    <name type="common">Streptomyces lipmanii</name>
    <dbReference type="NCBI Taxonomy" id="1919"/>
    <lineage>
        <taxon>Bacteria</taxon>
        <taxon>Bacillati</taxon>
        <taxon>Actinomycetota</taxon>
        <taxon>Actinomycetes</taxon>
        <taxon>Kitasatosporales</taxon>
        <taxon>Streptomycetaceae</taxon>
        <taxon>Streptomyces</taxon>
    </lineage>
</organism>
<keyword evidence="2 8" id="KW-0808">Transferase</keyword>
<dbReference type="GO" id="GO:0004674">
    <property type="term" value="F:protein serine/threonine kinase activity"/>
    <property type="evidence" value="ECO:0007669"/>
    <property type="project" value="UniProtKB-KW"/>
</dbReference>
<dbReference type="Proteomes" id="UP000509345">
    <property type="component" value="Chromosome"/>
</dbReference>
<dbReference type="EMBL" id="JBEJUE010000018">
    <property type="protein sequence ID" value="MER0426732.1"/>
    <property type="molecule type" value="Genomic_DNA"/>
</dbReference>
<dbReference type="PROSITE" id="PS50011">
    <property type="entry name" value="PROTEIN_KINASE_DOM"/>
    <property type="match status" value="1"/>
</dbReference>
<dbReference type="Gene3D" id="1.10.510.10">
    <property type="entry name" value="Transferase(Phosphotransferase) domain 1"/>
    <property type="match status" value="1"/>
</dbReference>
<proteinExistence type="predicted"/>
<dbReference type="GeneID" id="87632052"/>
<dbReference type="PANTHER" id="PTHR43671:SF13">
    <property type="entry name" value="SERINE_THREONINE-PROTEIN KINASE NEK2"/>
    <property type="match status" value="1"/>
</dbReference>
<evidence type="ECO:0000256" key="4">
    <source>
        <dbReference type="ARBA" id="ARBA00022777"/>
    </source>
</evidence>
<dbReference type="InterPro" id="IPR050660">
    <property type="entry name" value="NEK_Ser/Thr_kinase"/>
</dbReference>
<dbReference type="EC" id="2.7.11.1" evidence="1"/>
<keyword evidence="5" id="KW-0067">ATP-binding</keyword>
<dbReference type="PROSITE" id="PS00108">
    <property type="entry name" value="PROTEIN_KINASE_ST"/>
    <property type="match status" value="1"/>
</dbReference>
<dbReference type="InterPro" id="IPR011009">
    <property type="entry name" value="Kinase-like_dom_sf"/>
</dbReference>
<dbReference type="EMBL" id="CP054926">
    <property type="protein sequence ID" value="QKW43319.1"/>
    <property type="molecule type" value="Genomic_DNA"/>
</dbReference>
<accession>A0A7H8MLE3</accession>
<dbReference type="SMART" id="SM00220">
    <property type="entry name" value="S_TKc"/>
    <property type="match status" value="1"/>
</dbReference>
<dbReference type="SUPFAM" id="SSF56112">
    <property type="entry name" value="Protein kinase-like (PK-like)"/>
    <property type="match status" value="1"/>
</dbReference>
<evidence type="ECO:0000259" key="7">
    <source>
        <dbReference type="PROSITE" id="PS50011"/>
    </source>
</evidence>
<dbReference type="GO" id="GO:0005524">
    <property type="term" value="F:ATP binding"/>
    <property type="evidence" value="ECO:0007669"/>
    <property type="project" value="UniProtKB-KW"/>
</dbReference>
<dbReference type="AlphaFoldDB" id="A0A7H8MLE3"/>
<protein>
    <recommendedName>
        <fullName evidence="1">non-specific serine/threonine protein kinase</fullName>
        <ecNumber evidence="1">2.7.11.1</ecNumber>
    </recommendedName>
</protein>
<keyword evidence="9" id="KW-0723">Serine/threonine-protein kinase</keyword>
<dbReference type="Pfam" id="PF00069">
    <property type="entry name" value="Pkinase"/>
    <property type="match status" value="1"/>
</dbReference>
<reference evidence="8 11" key="2">
    <citation type="submission" date="2024-01" db="EMBL/GenBank/DDBJ databases">
        <title>Metagenomic exploration of the rhizosphere soil microbial community and their significance in facilitating the development of wild simulated ginseng.</title>
        <authorList>
            <person name="Huang J."/>
        </authorList>
    </citation>
    <scope>NUCLEOTIDE SEQUENCE [LARGE SCALE GENOMIC DNA]</scope>
    <source>
        <strain evidence="8 11">WY141</strain>
    </source>
</reference>
<feature type="compositionally biased region" description="Low complexity" evidence="6">
    <location>
        <begin position="405"/>
        <end position="455"/>
    </location>
</feature>
<feature type="compositionally biased region" description="Pro residues" evidence="6">
    <location>
        <begin position="456"/>
        <end position="468"/>
    </location>
</feature>
<keyword evidence="11" id="KW-1185">Reference proteome</keyword>
<evidence type="ECO:0000256" key="2">
    <source>
        <dbReference type="ARBA" id="ARBA00022679"/>
    </source>
</evidence>
<gene>
    <name evidence="8" type="ORF">ABR748_21255</name>
    <name evidence="9" type="ORF">HUT09_12550</name>
</gene>
<evidence type="ECO:0000256" key="1">
    <source>
        <dbReference type="ARBA" id="ARBA00012513"/>
    </source>
</evidence>
<reference evidence="9 10" key="1">
    <citation type="submission" date="2020-06" db="EMBL/GenBank/DDBJ databases">
        <title>Genome mining for natural products.</title>
        <authorList>
            <person name="Zhang B."/>
            <person name="Shi J."/>
            <person name="Ge H."/>
        </authorList>
    </citation>
    <scope>NUCLEOTIDE SEQUENCE [LARGE SCALE GENOMIC DNA]</scope>
    <source>
        <strain evidence="9 10">NA06532</strain>
    </source>
</reference>